<dbReference type="Pfam" id="PF00170">
    <property type="entry name" value="bZIP_1"/>
    <property type="match status" value="1"/>
</dbReference>
<feature type="region of interest" description="Disordered" evidence="8">
    <location>
        <begin position="1"/>
        <end position="23"/>
    </location>
</feature>
<evidence type="ECO:0000256" key="6">
    <source>
        <dbReference type="ARBA" id="ARBA00023242"/>
    </source>
</evidence>
<dbReference type="InterPro" id="IPR046347">
    <property type="entry name" value="bZIP_sf"/>
</dbReference>
<name>A0A6P4B086_ZIZJJ</name>
<accession>A0A6P4B086</accession>
<dbReference type="GO" id="GO:0003700">
    <property type="term" value="F:DNA-binding transcription factor activity"/>
    <property type="evidence" value="ECO:0007669"/>
    <property type="project" value="InterPro"/>
</dbReference>
<dbReference type="SUPFAM" id="SSF57959">
    <property type="entry name" value="Leucine zipper domain"/>
    <property type="match status" value="1"/>
</dbReference>
<dbReference type="Gene3D" id="1.20.5.170">
    <property type="match status" value="1"/>
</dbReference>
<feature type="domain" description="BZIP" evidence="9">
    <location>
        <begin position="170"/>
        <end position="233"/>
    </location>
</feature>
<evidence type="ECO:0000313" key="11">
    <source>
        <dbReference type="RefSeq" id="XP_015901967.1"/>
    </source>
</evidence>
<evidence type="ECO:0000256" key="1">
    <source>
        <dbReference type="ARBA" id="ARBA00004123"/>
    </source>
</evidence>
<feature type="compositionally biased region" description="Basic residues" evidence="8">
    <location>
        <begin position="65"/>
        <end position="76"/>
    </location>
</feature>
<keyword evidence="4" id="KW-0238">DNA-binding</keyword>
<feature type="coiled-coil region" evidence="7">
    <location>
        <begin position="167"/>
        <end position="243"/>
    </location>
</feature>
<dbReference type="SMART" id="SM00338">
    <property type="entry name" value="BRLZ"/>
    <property type="match status" value="1"/>
</dbReference>
<dbReference type="GO" id="GO:0043565">
    <property type="term" value="F:sequence-specific DNA binding"/>
    <property type="evidence" value="ECO:0007669"/>
    <property type="project" value="InterPro"/>
</dbReference>
<dbReference type="GeneID" id="107434956"/>
<feature type="region of interest" description="Disordered" evidence="8">
    <location>
        <begin position="57"/>
        <end position="89"/>
    </location>
</feature>
<evidence type="ECO:0000313" key="10">
    <source>
        <dbReference type="Proteomes" id="UP001652623"/>
    </source>
</evidence>
<protein>
    <submittedName>
        <fullName evidence="11">Uncharacterized protein LOC107434956 isoform X1</fullName>
    </submittedName>
</protein>
<dbReference type="GO" id="GO:0005634">
    <property type="term" value="C:nucleus"/>
    <property type="evidence" value="ECO:0007669"/>
    <property type="project" value="UniProtKB-SubCell"/>
</dbReference>
<evidence type="ECO:0000256" key="4">
    <source>
        <dbReference type="ARBA" id="ARBA00023125"/>
    </source>
</evidence>
<sequence>MLSERCSVSSSSGSSSTSASAGGMFYEGADRMVERELEAAETLADLAHFAMRECSGAESAGNWGHKGKRAGKRVKSKSPPTELGLNPGHPVTRSLDLAEQDKAVVNHQKLGKLCSDALKEPVKAEQNPSNKKLKVERDAVLPKPSPICSTSYPAYGCGKSRRNLSEAEKEERRIRRVLANRESARQTIRRRQALCEELTRKAADLSQENEYLKRERESTLKEYQSLQTTNKHLKDQISKIKAEVEETPISHKPGSVQISPSPPTSCSLFFYNHPSFTPLFWPSISQSPNSVQPQHIQQNPIIMPSDIPLPANGRHDSYHEQENLININGARTPFYIFPCPWLFPRPDHKNAFQPQVPYFPKKEEEETSVNNQYSTTSSSRTVPHLDSHHSFLPLKVKTEASASMEAGPANDFHEISAGFSQDGVDQHIGSQPRDREWSFIHVPNVKQENGLQLDSTTHIETSSKAFHTSGAFPEKSGERTILPTKKVADAVAAAEARKRRKELTKLKNLHGRQCRMHC</sequence>
<dbReference type="RefSeq" id="XP_015901967.1">
    <property type="nucleotide sequence ID" value="XM_016046481.3"/>
</dbReference>
<keyword evidence="10" id="KW-1185">Reference proteome</keyword>
<feature type="compositionally biased region" description="Low complexity" evidence="8">
    <location>
        <begin position="7"/>
        <end position="23"/>
    </location>
</feature>
<keyword evidence="6" id="KW-0539">Nucleus</keyword>
<dbReference type="CDD" id="cd14702">
    <property type="entry name" value="bZIP_plant_GBF1"/>
    <property type="match status" value="1"/>
</dbReference>
<evidence type="ECO:0000256" key="5">
    <source>
        <dbReference type="ARBA" id="ARBA00023163"/>
    </source>
</evidence>
<evidence type="ECO:0000256" key="8">
    <source>
        <dbReference type="SAM" id="MobiDB-lite"/>
    </source>
</evidence>
<dbReference type="PANTHER" id="PTHR45967:SF28">
    <property type="entry name" value="BASIC-LEUCINE ZIPPER (BZIP) TRANSCRIPTION FACTOR FAMILY PROTEIN"/>
    <property type="match status" value="1"/>
</dbReference>
<evidence type="ECO:0000259" key="9">
    <source>
        <dbReference type="PROSITE" id="PS50217"/>
    </source>
</evidence>
<dbReference type="FunCoup" id="A0A6P4B086">
    <property type="interactions" value="335"/>
</dbReference>
<evidence type="ECO:0000256" key="3">
    <source>
        <dbReference type="ARBA" id="ARBA00023015"/>
    </source>
</evidence>
<comment type="subcellular location">
    <subcellularLocation>
        <location evidence="1">Nucleus</location>
    </subcellularLocation>
</comment>
<dbReference type="InterPro" id="IPR004827">
    <property type="entry name" value="bZIP"/>
</dbReference>
<dbReference type="AlphaFoldDB" id="A0A6P4B086"/>
<dbReference type="InterPro" id="IPR045314">
    <property type="entry name" value="bZIP_plant_GBF1"/>
</dbReference>
<dbReference type="KEGG" id="zju:107434956"/>
<evidence type="ECO:0000256" key="2">
    <source>
        <dbReference type="ARBA" id="ARBA00007163"/>
    </source>
</evidence>
<dbReference type="InParanoid" id="A0A6P4B086"/>
<comment type="similarity">
    <text evidence="2">Belongs to the bZIP family.</text>
</comment>
<dbReference type="PANTHER" id="PTHR45967">
    <property type="entry name" value="G-BOX-BINDING FACTOR 3-RELATED"/>
    <property type="match status" value="1"/>
</dbReference>
<dbReference type="PROSITE" id="PS50217">
    <property type="entry name" value="BZIP"/>
    <property type="match status" value="1"/>
</dbReference>
<evidence type="ECO:0000256" key="7">
    <source>
        <dbReference type="SAM" id="Coils"/>
    </source>
</evidence>
<organism evidence="10 11">
    <name type="scientific">Ziziphus jujuba</name>
    <name type="common">Chinese jujube</name>
    <name type="synonym">Ziziphus sativa</name>
    <dbReference type="NCBI Taxonomy" id="326968"/>
    <lineage>
        <taxon>Eukaryota</taxon>
        <taxon>Viridiplantae</taxon>
        <taxon>Streptophyta</taxon>
        <taxon>Embryophyta</taxon>
        <taxon>Tracheophyta</taxon>
        <taxon>Spermatophyta</taxon>
        <taxon>Magnoliopsida</taxon>
        <taxon>eudicotyledons</taxon>
        <taxon>Gunneridae</taxon>
        <taxon>Pentapetalae</taxon>
        <taxon>rosids</taxon>
        <taxon>fabids</taxon>
        <taxon>Rosales</taxon>
        <taxon>Rhamnaceae</taxon>
        <taxon>Paliureae</taxon>
        <taxon>Ziziphus</taxon>
    </lineage>
</organism>
<reference evidence="11" key="1">
    <citation type="submission" date="2025-08" db="UniProtKB">
        <authorList>
            <consortium name="RefSeq"/>
        </authorList>
    </citation>
    <scope>IDENTIFICATION</scope>
    <source>
        <tissue evidence="11">Seedling</tissue>
    </source>
</reference>
<gene>
    <name evidence="11" type="primary">LOC107434956</name>
</gene>
<dbReference type="InterPro" id="IPR044827">
    <property type="entry name" value="GBF-like"/>
</dbReference>
<proteinExistence type="inferred from homology"/>
<keyword evidence="3" id="KW-0805">Transcription regulation</keyword>
<keyword evidence="7" id="KW-0175">Coiled coil</keyword>
<keyword evidence="5" id="KW-0804">Transcription</keyword>
<dbReference type="Proteomes" id="UP001652623">
    <property type="component" value="Chromosome 11"/>
</dbReference>